<dbReference type="SUPFAM" id="SSF103473">
    <property type="entry name" value="MFS general substrate transporter"/>
    <property type="match status" value="1"/>
</dbReference>
<dbReference type="InterPro" id="IPR050814">
    <property type="entry name" value="Myo-inositol_Transporter"/>
</dbReference>
<protein>
    <submittedName>
        <fullName evidence="8">MFS domain-containing protein</fullName>
    </submittedName>
</protein>
<dbReference type="Proteomes" id="UP000050741">
    <property type="component" value="Unassembled WGS sequence"/>
</dbReference>
<dbReference type="InterPro" id="IPR005828">
    <property type="entry name" value="MFS_sugar_transport-like"/>
</dbReference>
<dbReference type="InterPro" id="IPR036259">
    <property type="entry name" value="MFS_trans_sf"/>
</dbReference>
<dbReference type="PANTHER" id="PTHR48020">
    <property type="entry name" value="PROTON MYO-INOSITOL COTRANSPORTER"/>
    <property type="match status" value="1"/>
</dbReference>
<accession>A0A183CSV8</accession>
<keyword evidence="2" id="KW-0813">Transport</keyword>
<evidence type="ECO:0000256" key="2">
    <source>
        <dbReference type="ARBA" id="ARBA00022448"/>
    </source>
</evidence>
<feature type="chain" id="PRO_5008147938" evidence="6">
    <location>
        <begin position="17"/>
        <end position="130"/>
    </location>
</feature>
<reference evidence="8" key="2">
    <citation type="submission" date="2016-06" db="UniProtKB">
        <authorList>
            <consortium name="WormBaseParasite"/>
        </authorList>
    </citation>
    <scope>IDENTIFICATION</scope>
</reference>
<dbReference type="Gene3D" id="1.20.1250.20">
    <property type="entry name" value="MFS general substrate transporter like domains"/>
    <property type="match status" value="1"/>
</dbReference>
<comment type="subcellular location">
    <subcellularLocation>
        <location evidence="1">Membrane</location>
    </subcellularLocation>
</comment>
<name>A0A183CSV8_GLOPA</name>
<keyword evidence="7" id="KW-1185">Reference proteome</keyword>
<dbReference type="GO" id="GO:0005366">
    <property type="term" value="F:myo-inositol:proton symporter activity"/>
    <property type="evidence" value="ECO:0007669"/>
    <property type="project" value="TreeGrafter"/>
</dbReference>
<keyword evidence="4" id="KW-1133">Transmembrane helix</keyword>
<dbReference type="AlphaFoldDB" id="A0A183CSV8"/>
<sequence>MVGFAAFPSIIQFVAFLFLPESPRWLYENKSRKECEEVLSKIYNGDTEWIQFELGAIQMAHDQQKHDVAIKGSRNVIWRIVSTPSVRKALLIGCALQAFQPGVFVIGLFEKFYTGTAGVRAEHITVMENE</sequence>
<keyword evidence="6" id="KW-0732">Signal</keyword>
<proteinExistence type="predicted"/>
<evidence type="ECO:0000256" key="3">
    <source>
        <dbReference type="ARBA" id="ARBA00022692"/>
    </source>
</evidence>
<dbReference type="Pfam" id="PF00083">
    <property type="entry name" value="Sugar_tr"/>
    <property type="match status" value="1"/>
</dbReference>
<evidence type="ECO:0000313" key="7">
    <source>
        <dbReference type="Proteomes" id="UP000050741"/>
    </source>
</evidence>
<reference evidence="7" key="1">
    <citation type="submission" date="2014-05" db="EMBL/GenBank/DDBJ databases">
        <title>The genome and life-stage specific transcriptomes of Globodera pallida elucidate key aspects of plant parasitism by a cyst nematode.</title>
        <authorList>
            <person name="Cotton J.A."/>
            <person name="Lilley C.J."/>
            <person name="Jones L.M."/>
            <person name="Kikuchi T."/>
            <person name="Reid A.J."/>
            <person name="Thorpe P."/>
            <person name="Tsai I.J."/>
            <person name="Beasley H."/>
            <person name="Blok V."/>
            <person name="Cock P.J.A."/>
            <person name="Van den Akker S.E."/>
            <person name="Holroyd N."/>
            <person name="Hunt M."/>
            <person name="Mantelin S."/>
            <person name="Naghra H."/>
            <person name="Pain A."/>
            <person name="Palomares-Rius J.E."/>
            <person name="Zarowiecki M."/>
            <person name="Berriman M."/>
            <person name="Jones J.T."/>
            <person name="Urwin P.E."/>
        </authorList>
    </citation>
    <scope>NUCLEOTIDE SEQUENCE [LARGE SCALE GENOMIC DNA]</scope>
    <source>
        <strain evidence="7">Lindley</strain>
    </source>
</reference>
<dbReference type="PANTHER" id="PTHR48020:SF12">
    <property type="entry name" value="PROTON MYO-INOSITOL COTRANSPORTER"/>
    <property type="match status" value="1"/>
</dbReference>
<evidence type="ECO:0000256" key="5">
    <source>
        <dbReference type="ARBA" id="ARBA00023136"/>
    </source>
</evidence>
<evidence type="ECO:0000256" key="1">
    <source>
        <dbReference type="ARBA" id="ARBA00004370"/>
    </source>
</evidence>
<keyword evidence="3" id="KW-0812">Transmembrane</keyword>
<feature type="signal peptide" evidence="6">
    <location>
        <begin position="1"/>
        <end position="16"/>
    </location>
</feature>
<evidence type="ECO:0000256" key="6">
    <source>
        <dbReference type="SAM" id="SignalP"/>
    </source>
</evidence>
<keyword evidence="5" id="KW-0472">Membrane</keyword>
<evidence type="ECO:0000313" key="8">
    <source>
        <dbReference type="WBParaSite" id="GPLIN_001596600"/>
    </source>
</evidence>
<dbReference type="WBParaSite" id="GPLIN_001596600">
    <property type="protein sequence ID" value="GPLIN_001596600"/>
    <property type="gene ID" value="GPLIN_001596600"/>
</dbReference>
<evidence type="ECO:0000256" key="4">
    <source>
        <dbReference type="ARBA" id="ARBA00022989"/>
    </source>
</evidence>
<dbReference type="GO" id="GO:0016324">
    <property type="term" value="C:apical plasma membrane"/>
    <property type="evidence" value="ECO:0007669"/>
    <property type="project" value="TreeGrafter"/>
</dbReference>
<organism evidence="7 8">
    <name type="scientific">Globodera pallida</name>
    <name type="common">Potato cyst nematode worm</name>
    <name type="synonym">Heterodera pallida</name>
    <dbReference type="NCBI Taxonomy" id="36090"/>
    <lineage>
        <taxon>Eukaryota</taxon>
        <taxon>Metazoa</taxon>
        <taxon>Ecdysozoa</taxon>
        <taxon>Nematoda</taxon>
        <taxon>Chromadorea</taxon>
        <taxon>Rhabditida</taxon>
        <taxon>Tylenchina</taxon>
        <taxon>Tylenchomorpha</taxon>
        <taxon>Tylenchoidea</taxon>
        <taxon>Heteroderidae</taxon>
        <taxon>Heteroderinae</taxon>
        <taxon>Globodera</taxon>
    </lineage>
</organism>